<dbReference type="Proteomes" id="UP000025241">
    <property type="component" value="Chromosome I"/>
</dbReference>
<feature type="domain" description="GP-PDE" evidence="1">
    <location>
        <begin position="43"/>
        <end position="358"/>
    </location>
</feature>
<reference evidence="2 3" key="1">
    <citation type="submission" date="2013-03" db="EMBL/GenBank/DDBJ databases">
        <authorList>
            <person name="Linke B."/>
        </authorList>
    </citation>
    <scope>NUCLEOTIDE SEQUENCE [LARGE SCALE GENOMIC DNA]</scope>
    <source>
        <strain evidence="2 3">B13</strain>
    </source>
</reference>
<evidence type="ECO:0000313" key="3">
    <source>
        <dbReference type="Proteomes" id="UP000025241"/>
    </source>
</evidence>
<proteinExistence type="predicted"/>
<dbReference type="PROSITE" id="PS51704">
    <property type="entry name" value="GP_PDE"/>
    <property type="match status" value="1"/>
</dbReference>
<dbReference type="KEGG" id="pkc:PKB_2823"/>
<dbReference type="Gene3D" id="3.20.20.190">
    <property type="entry name" value="Phosphatidylinositol (PI) phosphodiesterase"/>
    <property type="match status" value="1"/>
</dbReference>
<dbReference type="STRING" id="1301098.PKB_2823"/>
<dbReference type="PANTHER" id="PTHR46211">
    <property type="entry name" value="GLYCEROPHOSPHORYL DIESTER PHOSPHODIESTERASE"/>
    <property type="match status" value="1"/>
</dbReference>
<accession>A0A024HGL7</accession>
<evidence type="ECO:0000259" key="1">
    <source>
        <dbReference type="PROSITE" id="PS51704"/>
    </source>
</evidence>
<evidence type="ECO:0000313" key="2">
    <source>
        <dbReference type="EMBL" id="CDF84170.1"/>
    </source>
</evidence>
<name>A0A024HGL7_PSEKB</name>
<dbReference type="AlphaFoldDB" id="A0A024HGL7"/>
<dbReference type="HOGENOM" id="CLU_030006_6_0_6"/>
<dbReference type="OrthoDB" id="9795622at2"/>
<protein>
    <submittedName>
        <fullName evidence="2">Glycerophosphoryl diester phosphodiesterase</fullName>
    </submittedName>
</protein>
<dbReference type="GO" id="GO:0008081">
    <property type="term" value="F:phosphoric diester hydrolase activity"/>
    <property type="evidence" value="ECO:0007669"/>
    <property type="project" value="InterPro"/>
</dbReference>
<gene>
    <name evidence="2" type="ORF">PKB_2823</name>
</gene>
<dbReference type="PANTHER" id="PTHR46211:SF1">
    <property type="entry name" value="GLYCEROPHOSPHODIESTER PHOSPHODIESTERASE, CYTOPLASMIC"/>
    <property type="match status" value="1"/>
</dbReference>
<dbReference type="GO" id="GO:0006629">
    <property type="term" value="P:lipid metabolic process"/>
    <property type="evidence" value="ECO:0007669"/>
    <property type="project" value="InterPro"/>
</dbReference>
<organism evidence="2 3">
    <name type="scientific">Pseudomonas knackmussii (strain DSM 6978 / CCUG 54928 / LMG 23759 / B13)</name>
    <dbReference type="NCBI Taxonomy" id="1301098"/>
    <lineage>
        <taxon>Bacteria</taxon>
        <taxon>Pseudomonadati</taxon>
        <taxon>Pseudomonadota</taxon>
        <taxon>Gammaproteobacteria</taxon>
        <taxon>Pseudomonadales</taxon>
        <taxon>Pseudomonadaceae</taxon>
        <taxon>Pseudomonas</taxon>
    </lineage>
</organism>
<dbReference type="InterPro" id="IPR017946">
    <property type="entry name" value="PLC-like_Pdiesterase_TIM-brl"/>
</dbReference>
<reference evidence="2 3" key="2">
    <citation type="submission" date="2014-05" db="EMBL/GenBank/DDBJ databases">
        <title>Genome sequence of the 3-chlorobenzoate degrading bacterium Pseudomonas knackmussii B13 shows multiple evidence for horizontal gene transfer.</title>
        <authorList>
            <person name="Miyazaki R."/>
            <person name="Bertelli C."/>
            <person name="Falquet L."/>
            <person name="Robinson-Rechavi M."/>
            <person name="Gharib W."/>
            <person name="Roy S."/>
            <person name="Van der Meer J.R."/>
        </authorList>
    </citation>
    <scope>NUCLEOTIDE SEQUENCE [LARGE SCALE GENOMIC DNA]</scope>
    <source>
        <strain evidence="2 3">B13</strain>
    </source>
</reference>
<dbReference type="eggNOG" id="COG0584">
    <property type="taxonomic scope" value="Bacteria"/>
</dbReference>
<dbReference type="RefSeq" id="WP_043252572.1">
    <property type="nucleotide sequence ID" value="NZ_HG322950.1"/>
</dbReference>
<dbReference type="Pfam" id="PF03009">
    <property type="entry name" value="GDPD"/>
    <property type="match status" value="1"/>
</dbReference>
<dbReference type="CDD" id="cd08601">
    <property type="entry name" value="GDPD_SaGlpQ_like"/>
    <property type="match status" value="1"/>
</dbReference>
<dbReference type="EMBL" id="HG322950">
    <property type="protein sequence ID" value="CDF84170.1"/>
    <property type="molecule type" value="Genomic_DNA"/>
</dbReference>
<sequence length="375" mass="41420">MRQGASNTFRVIGFLLATCLIQSSQAGQSPGRVLSEAAGIPWPAVIAHRGASYDAPEETAAAFRLARDVGADYLEADLQRTRDGVLVAFHDTTLERTTNVRELYPDRAREPLSSFTLAELKRLDAGSWFNKTYPQRARPAFSGLPILTLDELIDIAEGGVNRPGLYLETKRPELFPGIETDLQRVLERRGWLDPRPHAPSGAVDVASGRGRVVLQTFSRGSLELLQQSMPDVPKILLLSFGDGYMAMRSAVSFEASGETDEAAFYARQEVKSEAEFAAWTDWAKAHGALGTGPSVLSREPDPQSYMDLVKPWMNRMTHDRGLFIHAYTVNSAKDFESLAKRGVDGFFTNRADLLLSLYNRPSPVGIDALLRRNGY</sequence>
<dbReference type="InterPro" id="IPR030395">
    <property type="entry name" value="GP_PDE_dom"/>
</dbReference>
<dbReference type="SUPFAM" id="SSF51695">
    <property type="entry name" value="PLC-like phosphodiesterases"/>
    <property type="match status" value="1"/>
</dbReference>
<dbReference type="PATRIC" id="fig|1301098.3.peg.2839"/>
<keyword evidence="3" id="KW-1185">Reference proteome</keyword>